<dbReference type="InterPro" id="IPR002712">
    <property type="entry name" value="CcdB"/>
</dbReference>
<evidence type="ECO:0000256" key="4">
    <source>
        <dbReference type="ARBA" id="ARBA00023015"/>
    </source>
</evidence>
<comment type="similarity">
    <text evidence="1">Belongs to the CcdB toxin family.</text>
</comment>
<evidence type="ECO:0000256" key="3">
    <source>
        <dbReference type="ARBA" id="ARBA00022491"/>
    </source>
</evidence>
<keyword evidence="4" id="KW-0805">Transcription regulation</keyword>
<evidence type="ECO:0000256" key="5">
    <source>
        <dbReference type="ARBA" id="ARBA00023163"/>
    </source>
</evidence>
<dbReference type="EMBL" id="PTIZ01000001">
    <property type="protein sequence ID" value="PPK78157.1"/>
    <property type="molecule type" value="Genomic_DNA"/>
</dbReference>
<dbReference type="GO" id="GO:0008657">
    <property type="term" value="F:DNA topoisomerase type II (double strand cut, ATP-hydrolyzing) inhibitor activity"/>
    <property type="evidence" value="ECO:0007669"/>
    <property type="project" value="InterPro"/>
</dbReference>
<dbReference type="SUPFAM" id="SSF50118">
    <property type="entry name" value="Cell growth inhibitor/plasmid maintenance toxic component"/>
    <property type="match status" value="1"/>
</dbReference>
<evidence type="ECO:0000313" key="9">
    <source>
        <dbReference type="Proteomes" id="UP000240010"/>
    </source>
</evidence>
<dbReference type="AlphaFoldDB" id="A0A2S6HL64"/>
<dbReference type="GO" id="GO:0006276">
    <property type="term" value="P:plasmid maintenance"/>
    <property type="evidence" value="ECO:0007669"/>
    <property type="project" value="InterPro"/>
</dbReference>
<reference evidence="8 9" key="1">
    <citation type="submission" date="2018-02" db="EMBL/GenBank/DDBJ databases">
        <title>Subsurface microbial communities from deep shales in Ohio and West Virginia, USA.</title>
        <authorList>
            <person name="Wrighton K."/>
        </authorList>
    </citation>
    <scope>NUCLEOTIDE SEQUENCE [LARGE SCALE GENOMIC DNA]</scope>
    <source>
        <strain evidence="8 9">OWC-DMM</strain>
    </source>
</reference>
<proteinExistence type="inferred from homology"/>
<evidence type="ECO:0000256" key="2">
    <source>
        <dbReference type="ARBA" id="ARBA00015075"/>
    </source>
</evidence>
<evidence type="ECO:0000256" key="6">
    <source>
        <dbReference type="ARBA" id="ARBA00029628"/>
    </source>
</evidence>
<keyword evidence="5" id="KW-0804">Transcription</keyword>
<dbReference type="Pfam" id="PF01845">
    <property type="entry name" value="CcdB"/>
    <property type="match status" value="1"/>
</dbReference>
<dbReference type="Gene3D" id="2.30.30.110">
    <property type="match status" value="1"/>
</dbReference>
<keyword evidence="3" id="KW-0678">Repressor</keyword>
<organism evidence="8 9">
    <name type="scientific">Methylobacter tundripaludum</name>
    <dbReference type="NCBI Taxonomy" id="173365"/>
    <lineage>
        <taxon>Bacteria</taxon>
        <taxon>Pseudomonadati</taxon>
        <taxon>Pseudomonadota</taxon>
        <taxon>Gammaproteobacteria</taxon>
        <taxon>Methylococcales</taxon>
        <taxon>Methylococcaceae</taxon>
        <taxon>Methylobacter</taxon>
    </lineage>
</organism>
<gene>
    <name evidence="8" type="ORF">B0F87_101539</name>
</gene>
<comment type="caution">
    <text evidence="8">The sequence shown here is derived from an EMBL/GenBank/DDBJ whole genome shotgun (WGS) entry which is preliminary data.</text>
</comment>
<dbReference type="Proteomes" id="UP000240010">
    <property type="component" value="Unassembled WGS sequence"/>
</dbReference>
<evidence type="ECO:0000313" key="8">
    <source>
        <dbReference type="EMBL" id="PPK78157.1"/>
    </source>
</evidence>
<protein>
    <recommendedName>
        <fullName evidence="2">Toxin CcdB</fullName>
    </recommendedName>
    <alternativeName>
        <fullName evidence="7">Cytotoxic protein CcdB</fullName>
    </alternativeName>
    <alternativeName>
        <fullName evidence="6">Protein LetD</fullName>
    </alternativeName>
</protein>
<name>A0A2S6HL64_9GAMM</name>
<dbReference type="InterPro" id="IPR011067">
    <property type="entry name" value="Plasmid_toxin/cell-grow_inhib"/>
</dbReference>
<sequence length="104" mass="11423">MAQFDVFENPNKATNQTIPYLLDVQSDLLDTLSTRVVVPLVSASAMSKAIRHLNPEFTIRNTAVFMSTAELAGVPVRSIGKKVGSLTGRRHEIISVLDFLFTGF</sequence>
<accession>A0A2S6HL64</accession>
<dbReference type="RefSeq" id="WP_104427509.1">
    <property type="nucleotide sequence ID" value="NZ_PTIZ01000001.1"/>
</dbReference>
<evidence type="ECO:0000256" key="7">
    <source>
        <dbReference type="ARBA" id="ARBA00033135"/>
    </source>
</evidence>
<evidence type="ECO:0000256" key="1">
    <source>
        <dbReference type="ARBA" id="ARBA00005230"/>
    </source>
</evidence>